<dbReference type="Gene3D" id="3.40.50.261">
    <property type="entry name" value="Succinyl-CoA synthetase domains"/>
    <property type="match status" value="1"/>
</dbReference>
<feature type="domain" description="CoA-binding" evidence="2">
    <location>
        <begin position="7"/>
        <end position="98"/>
    </location>
</feature>
<name>A0ABZ2V7G1_9RHOB</name>
<dbReference type="PANTHER" id="PTHR42793">
    <property type="entry name" value="COA BINDING DOMAIN CONTAINING PROTEIN"/>
    <property type="match status" value="1"/>
</dbReference>
<dbReference type="InterPro" id="IPR016102">
    <property type="entry name" value="Succinyl-CoA_synth-like"/>
</dbReference>
<evidence type="ECO:0000313" key="4">
    <source>
        <dbReference type="Proteomes" id="UP001440612"/>
    </source>
</evidence>
<dbReference type="InterPro" id="IPR036291">
    <property type="entry name" value="NAD(P)-bd_dom_sf"/>
</dbReference>
<dbReference type="SUPFAM" id="SSF52210">
    <property type="entry name" value="Succinyl-CoA synthetase domains"/>
    <property type="match status" value="1"/>
</dbReference>
<dbReference type="InterPro" id="IPR003781">
    <property type="entry name" value="CoA-bd"/>
</dbReference>
<proteinExistence type="predicted"/>
<dbReference type="Gene3D" id="3.40.50.720">
    <property type="entry name" value="NAD(P)-binding Rossmann-like Domain"/>
    <property type="match status" value="1"/>
</dbReference>
<gene>
    <name evidence="3" type="ORF">AABB29_07775</name>
</gene>
<dbReference type="EMBL" id="CP150951">
    <property type="protein sequence ID" value="WZC50509.1"/>
    <property type="molecule type" value="Genomic_DNA"/>
</dbReference>
<dbReference type="PANTHER" id="PTHR42793:SF4">
    <property type="entry name" value="BLL6376 PROTEIN"/>
    <property type="match status" value="1"/>
</dbReference>
<organism evidence="3 4">
    <name type="scientific">Yoonia phaeophyticola</name>
    <dbReference type="NCBI Taxonomy" id="3137369"/>
    <lineage>
        <taxon>Bacteria</taxon>
        <taxon>Pseudomonadati</taxon>
        <taxon>Pseudomonadota</taxon>
        <taxon>Alphaproteobacteria</taxon>
        <taxon>Rhodobacterales</taxon>
        <taxon>Paracoccaceae</taxon>
        <taxon>Yoonia</taxon>
    </lineage>
</organism>
<dbReference type="Pfam" id="PF13607">
    <property type="entry name" value="Succ_CoA_lig"/>
    <property type="match status" value="1"/>
</dbReference>
<keyword evidence="4" id="KW-1185">Reference proteome</keyword>
<evidence type="ECO:0000313" key="3">
    <source>
        <dbReference type="EMBL" id="WZC50509.1"/>
    </source>
</evidence>
<dbReference type="Pfam" id="PF13380">
    <property type="entry name" value="CoA_binding_2"/>
    <property type="match status" value="1"/>
</dbReference>
<reference evidence="4" key="1">
    <citation type="submission" date="2024-04" db="EMBL/GenBank/DDBJ databases">
        <title>Phylogenomic analyses of a clade within the roseobacter group suggest taxonomic reassignments of species of the genera Aestuariivita, Citreicella, Loktanella, Nautella, Pelagibaca, Ruegeria, Thalassobius, Thiobacimonas and Tropicibacter, and the proposal o.</title>
        <authorList>
            <person name="Jeon C.O."/>
        </authorList>
    </citation>
    <scope>NUCLEOTIDE SEQUENCE [LARGE SCALE GENOMIC DNA]</scope>
    <source>
        <strain evidence="4">BS5-3</strain>
    </source>
</reference>
<dbReference type="InterPro" id="IPR032875">
    <property type="entry name" value="Succ_CoA_lig_flav_dom"/>
</dbReference>
<dbReference type="SUPFAM" id="SSF51735">
    <property type="entry name" value="NAD(P)-binding Rossmann-fold domains"/>
    <property type="match status" value="1"/>
</dbReference>
<dbReference type="Proteomes" id="UP001440612">
    <property type="component" value="Chromosome"/>
</dbReference>
<protein>
    <submittedName>
        <fullName evidence="3">CoA-binding protein</fullName>
    </submittedName>
</protein>
<evidence type="ECO:0000259" key="2">
    <source>
        <dbReference type="SMART" id="SM00881"/>
    </source>
</evidence>
<sequence length="310" mass="31902">MGRLDRLLRPKSILVVGGGTWGRDMLLQCQKIGFAGGLWVVHPTKDKIAGLRPFRSLAELPGVPDAVFVGVNRKATIDVVRDLAGMGAGGAICFASGFREAAGEDAGGAHLQAELLAAAGDMPIIGPNCYGLLNYVDGATLWPDQHGGVRVDKGVALITQSSNIAINLTMQKRGLPIAYVVTVGNQAQTGFAEIGMALLDDPNVTALGLHIEGVGDLRAFEKLAAMAREKGKPIVALKVGTSQQARTAAVSHTASLAGSDAGARALFARLGIGQATSLSGLLEALKLLHVCGPLPSAQIASMSCSGARPA</sequence>
<accession>A0ABZ2V7G1</accession>
<evidence type="ECO:0000256" key="1">
    <source>
        <dbReference type="ARBA" id="ARBA00022532"/>
    </source>
</evidence>
<dbReference type="SMART" id="SM00881">
    <property type="entry name" value="CoA_binding"/>
    <property type="match status" value="1"/>
</dbReference>
<keyword evidence="1" id="KW-0816">Tricarboxylic acid cycle</keyword>
<dbReference type="RefSeq" id="WP_341368611.1">
    <property type="nucleotide sequence ID" value="NZ_CP150951.2"/>
</dbReference>